<keyword evidence="1" id="KW-0812">Transmembrane</keyword>
<dbReference type="AlphaFoldDB" id="A0A084U948"/>
<evidence type="ECO:0000313" key="2">
    <source>
        <dbReference type="EMBL" id="KFB09484.1"/>
    </source>
</evidence>
<dbReference type="InterPro" id="IPR007038">
    <property type="entry name" value="HupE_UreJ"/>
</dbReference>
<dbReference type="Pfam" id="PF04955">
    <property type="entry name" value="HupE_UreJ"/>
    <property type="match status" value="1"/>
</dbReference>
<feature type="transmembrane region" description="Helical" evidence="1">
    <location>
        <begin position="134"/>
        <end position="153"/>
    </location>
</feature>
<dbReference type="eggNOG" id="COG2370">
    <property type="taxonomic scope" value="Bacteria"/>
</dbReference>
<gene>
    <name evidence="2" type="ORF">EL18_00500</name>
</gene>
<feature type="transmembrane region" description="Helical" evidence="1">
    <location>
        <begin position="25"/>
        <end position="41"/>
    </location>
</feature>
<reference evidence="2 3" key="1">
    <citation type="submission" date="2014-05" db="EMBL/GenBank/DDBJ databases">
        <title>Draft Genome Sequence of Nitratireductor basaltis Strain UMTGB225, A Marine Bacterium Isolated from Green Barrel Tunicate.</title>
        <authorList>
            <person name="Gan H.Y."/>
        </authorList>
    </citation>
    <scope>NUCLEOTIDE SEQUENCE [LARGE SCALE GENOMIC DNA]</scope>
    <source>
        <strain evidence="2 3">UMTGB225</strain>
    </source>
</reference>
<feature type="transmembrane region" description="Helical" evidence="1">
    <location>
        <begin position="81"/>
        <end position="105"/>
    </location>
</feature>
<dbReference type="STRING" id="472175.EL18_00500"/>
<feature type="transmembrane region" description="Helical" evidence="1">
    <location>
        <begin position="188"/>
        <end position="209"/>
    </location>
</feature>
<organism evidence="2 3">
    <name type="scientific">Nitratireductor basaltis</name>
    <dbReference type="NCBI Taxonomy" id="472175"/>
    <lineage>
        <taxon>Bacteria</taxon>
        <taxon>Pseudomonadati</taxon>
        <taxon>Pseudomonadota</taxon>
        <taxon>Alphaproteobacteria</taxon>
        <taxon>Hyphomicrobiales</taxon>
        <taxon>Phyllobacteriaceae</taxon>
        <taxon>Nitratireductor</taxon>
    </lineage>
</organism>
<protein>
    <submittedName>
        <fullName evidence="2">Hydrogenase/urease accessory protein</fullName>
    </submittedName>
</protein>
<feature type="transmembrane region" description="Helical" evidence="1">
    <location>
        <begin position="159"/>
        <end position="181"/>
    </location>
</feature>
<keyword evidence="3" id="KW-1185">Reference proteome</keyword>
<dbReference type="PATRIC" id="fig|472175.3.peg.517"/>
<accession>A0A084U948</accession>
<keyword evidence="1" id="KW-1133">Transmembrane helix</keyword>
<feature type="transmembrane region" description="Helical" evidence="1">
    <location>
        <begin position="53"/>
        <end position="74"/>
    </location>
</feature>
<evidence type="ECO:0000313" key="3">
    <source>
        <dbReference type="Proteomes" id="UP000053675"/>
    </source>
</evidence>
<dbReference type="EMBL" id="JMQM01000001">
    <property type="protein sequence ID" value="KFB09484.1"/>
    <property type="molecule type" value="Genomic_DNA"/>
</dbReference>
<comment type="caution">
    <text evidence="2">The sequence shown here is derived from an EMBL/GenBank/DDBJ whole genome shotgun (WGS) entry which is preliminary data.</text>
</comment>
<name>A0A084U948_9HYPH</name>
<feature type="transmembrane region" description="Helical" evidence="1">
    <location>
        <begin position="111"/>
        <end position="127"/>
    </location>
</feature>
<dbReference type="Proteomes" id="UP000053675">
    <property type="component" value="Unassembled WGS sequence"/>
</dbReference>
<dbReference type="PIRSF" id="PIRSF016919">
    <property type="entry name" value="HupE_UreJ"/>
    <property type="match status" value="1"/>
</dbReference>
<keyword evidence="1" id="KW-0472">Membrane</keyword>
<evidence type="ECO:0000256" key="1">
    <source>
        <dbReference type="SAM" id="Phobius"/>
    </source>
</evidence>
<sequence>MGVVVVVDAKANSPRLRGYYRMKRLLSVIVGTMVLPAEAMAHPPFSISLIDGLLHPISGVHHLLAMIAVGVWAAQSGGRAVWAWPVCFIIIMVGGSAAASAGFSIPFVEPGILTSILVLGLMITFAAKLHIAAGAALIAVFALLHGYVHGVAYPIDGTIMQYLAGLILGTACLHAAGIAVAGFSRHIAAPWATQALGALTVLAGFGLLFTHA</sequence>
<proteinExistence type="predicted"/>